<dbReference type="EMBL" id="CP047898">
    <property type="protein sequence ID" value="QHK22096.1"/>
    <property type="molecule type" value="Genomic_DNA"/>
</dbReference>
<name>A0A6P1NGI4_9MICC</name>
<gene>
    <name evidence="1" type="ORF">GU243_00120</name>
    <name evidence="2" type="ORF">GU243_23255</name>
</gene>
<accession>A0A6P1NGI4</accession>
<protein>
    <submittedName>
        <fullName evidence="1">Uncharacterized protein</fullName>
    </submittedName>
</protein>
<organism evidence="1 3">
    <name type="scientific">Pseudarthrobacter psychrotolerans</name>
    <dbReference type="NCBI Taxonomy" id="2697569"/>
    <lineage>
        <taxon>Bacteria</taxon>
        <taxon>Bacillati</taxon>
        <taxon>Actinomycetota</taxon>
        <taxon>Actinomycetes</taxon>
        <taxon>Micrococcales</taxon>
        <taxon>Micrococcaceae</taxon>
        <taxon>Pseudarthrobacter</taxon>
    </lineage>
</organism>
<evidence type="ECO:0000313" key="2">
    <source>
        <dbReference type="EMBL" id="QHK22096.1"/>
    </source>
</evidence>
<dbReference type="KEGG" id="psey:GU243_23255"/>
<reference evidence="1 3" key="1">
    <citation type="submission" date="2020-01" db="EMBL/GenBank/DDBJ databases">
        <title>Pseudarthrobacter psychrotolerans sp. nov., isolated from antarctic soil.</title>
        <authorList>
            <person name="Shin Y."/>
            <person name="Park W."/>
        </authorList>
    </citation>
    <scope>NUCLEOTIDE SEQUENCE [LARGE SCALE GENOMIC DNA]</scope>
    <source>
        <strain evidence="1 3">YJ56</strain>
    </source>
</reference>
<proteinExistence type="predicted"/>
<dbReference type="EMBL" id="CP047898">
    <property type="protein sequence ID" value="QHK18458.1"/>
    <property type="molecule type" value="Genomic_DNA"/>
</dbReference>
<evidence type="ECO:0000313" key="3">
    <source>
        <dbReference type="Proteomes" id="UP000464186"/>
    </source>
</evidence>
<sequence>MSTKAMAWAFEKEVSAEVWVIFLTLAHEADDTGLVVFSREYLSHLTDEPPGGSRPL</sequence>
<keyword evidence="3" id="KW-1185">Reference proteome</keyword>
<dbReference type="AlphaFoldDB" id="A0A6P1NGI4"/>
<evidence type="ECO:0000313" key="1">
    <source>
        <dbReference type="EMBL" id="QHK18458.1"/>
    </source>
</evidence>
<dbReference type="Proteomes" id="UP000464186">
    <property type="component" value="Chromosome"/>
</dbReference>
<dbReference type="KEGG" id="psey:GU243_00120"/>